<evidence type="ECO:0000256" key="1">
    <source>
        <dbReference type="ARBA" id="ARBA00022468"/>
    </source>
</evidence>
<dbReference type="VEuPathDB" id="CryptoDB:Cvel_11714"/>
<feature type="region of interest" description="Disordered" evidence="4">
    <location>
        <begin position="333"/>
        <end position="375"/>
    </location>
</feature>
<dbReference type="EMBL" id="CDMZ01005500">
    <property type="protein sequence ID" value="CEM53088.1"/>
    <property type="molecule type" value="Genomic_DNA"/>
</dbReference>
<dbReference type="PANTHER" id="PTHR24113">
    <property type="entry name" value="RAN GTPASE-ACTIVATING PROTEIN 1"/>
    <property type="match status" value="1"/>
</dbReference>
<gene>
    <name evidence="5" type="ORF">Cvel_11714</name>
</gene>
<dbReference type="GO" id="GO:0005634">
    <property type="term" value="C:nucleus"/>
    <property type="evidence" value="ECO:0007669"/>
    <property type="project" value="TreeGrafter"/>
</dbReference>
<dbReference type="Gene3D" id="3.80.10.10">
    <property type="entry name" value="Ribonuclease Inhibitor"/>
    <property type="match status" value="2"/>
</dbReference>
<evidence type="ECO:0000313" key="5">
    <source>
        <dbReference type="EMBL" id="CEM53088.1"/>
    </source>
</evidence>
<keyword evidence="1" id="KW-0343">GTPase activation</keyword>
<feature type="compositionally biased region" description="Basic and acidic residues" evidence="4">
    <location>
        <begin position="333"/>
        <end position="342"/>
    </location>
</feature>
<organism evidence="5">
    <name type="scientific">Chromera velia CCMP2878</name>
    <dbReference type="NCBI Taxonomy" id="1169474"/>
    <lineage>
        <taxon>Eukaryota</taxon>
        <taxon>Sar</taxon>
        <taxon>Alveolata</taxon>
        <taxon>Colpodellida</taxon>
        <taxon>Chromeraceae</taxon>
        <taxon>Chromera</taxon>
    </lineage>
</organism>
<dbReference type="AlphaFoldDB" id="A0A0G4I7Z1"/>
<dbReference type="Pfam" id="PF13516">
    <property type="entry name" value="LRR_6"/>
    <property type="match status" value="3"/>
</dbReference>
<dbReference type="SMART" id="SM00368">
    <property type="entry name" value="LRR_RI"/>
    <property type="match status" value="7"/>
</dbReference>
<evidence type="ECO:0008006" key="6">
    <source>
        <dbReference type="Google" id="ProtNLM"/>
    </source>
</evidence>
<keyword evidence="2" id="KW-0433">Leucine-rich repeat</keyword>
<proteinExistence type="predicted"/>
<evidence type="ECO:0000256" key="4">
    <source>
        <dbReference type="SAM" id="MobiDB-lite"/>
    </source>
</evidence>
<sequence>MRTEGAGALLRALRECSLPHLKTLSVEDNILGAQVKGELRDVVGVQAGGAGGRDGEESGEGARKSGLQLEEALRSFLWLFFLRTLHLSAQEMGDKGVKLLSRGLQAGRIPSLRVLSLRSSSISEEGAKVFAEALQTHCLPFLESLDLSSNRSIGDKGMVALAGAAKGRAMRSVQILDLSITGIREEGAVALADALKGRAIPFLRTLGMYCNEAGDEGVGGLAEAAKAGALRCLQSLDLSWNYVRSGGAKAIAGVLREGGFRYLQKLDLADNEIWDDGVEAHAEVLKGGFGGSLKEVILRENDFGSEAGEVLRASAPLGCTLLLKFDEEGEEEKGIERLRGMDEENSYGENGDFEMAGDSGVDESDLSGWTDRMRA</sequence>
<dbReference type="GO" id="GO:0006913">
    <property type="term" value="P:nucleocytoplasmic transport"/>
    <property type="evidence" value="ECO:0007669"/>
    <property type="project" value="TreeGrafter"/>
</dbReference>
<dbReference type="SUPFAM" id="SSF52047">
    <property type="entry name" value="RNI-like"/>
    <property type="match status" value="1"/>
</dbReference>
<dbReference type="InterPro" id="IPR027038">
    <property type="entry name" value="RanGap"/>
</dbReference>
<dbReference type="GO" id="GO:0031267">
    <property type="term" value="F:small GTPase binding"/>
    <property type="evidence" value="ECO:0007669"/>
    <property type="project" value="TreeGrafter"/>
</dbReference>
<dbReference type="PANTHER" id="PTHR24113:SF12">
    <property type="entry name" value="RAN GTPASE-ACTIVATING PROTEIN 1"/>
    <property type="match status" value="1"/>
</dbReference>
<name>A0A0G4I7Z1_9ALVE</name>
<dbReference type="PhylomeDB" id="A0A0G4I7Z1"/>
<reference evidence="5" key="1">
    <citation type="submission" date="2014-11" db="EMBL/GenBank/DDBJ databases">
        <authorList>
            <person name="Otto D Thomas"/>
            <person name="Naeem Raeece"/>
        </authorList>
    </citation>
    <scope>NUCLEOTIDE SEQUENCE</scope>
</reference>
<dbReference type="InterPro" id="IPR032675">
    <property type="entry name" value="LRR_dom_sf"/>
</dbReference>
<dbReference type="GO" id="GO:0005096">
    <property type="term" value="F:GTPase activator activity"/>
    <property type="evidence" value="ECO:0007669"/>
    <property type="project" value="UniProtKB-KW"/>
</dbReference>
<keyword evidence="3" id="KW-0677">Repeat</keyword>
<protein>
    <recommendedName>
        <fullName evidence="6">Ran GTPase-activating protein 1</fullName>
    </recommendedName>
</protein>
<evidence type="ECO:0000256" key="2">
    <source>
        <dbReference type="ARBA" id="ARBA00022614"/>
    </source>
</evidence>
<dbReference type="GO" id="GO:0005829">
    <property type="term" value="C:cytosol"/>
    <property type="evidence" value="ECO:0007669"/>
    <property type="project" value="TreeGrafter"/>
</dbReference>
<dbReference type="GO" id="GO:0048471">
    <property type="term" value="C:perinuclear region of cytoplasm"/>
    <property type="evidence" value="ECO:0007669"/>
    <property type="project" value="TreeGrafter"/>
</dbReference>
<evidence type="ECO:0000256" key="3">
    <source>
        <dbReference type="ARBA" id="ARBA00022737"/>
    </source>
</evidence>
<dbReference type="InterPro" id="IPR001611">
    <property type="entry name" value="Leu-rich_rpt"/>
</dbReference>
<accession>A0A0G4I7Z1</accession>